<dbReference type="InterPro" id="IPR011053">
    <property type="entry name" value="Single_hybrid_motif"/>
</dbReference>
<reference evidence="14" key="1">
    <citation type="journal article" date="2019" name="Int. J. Syst. Evol. Microbiol.">
        <title>The Global Catalogue of Microorganisms (GCM) 10K type strain sequencing project: providing services to taxonomists for standard genome sequencing and annotation.</title>
        <authorList>
            <consortium name="The Broad Institute Genomics Platform"/>
            <consortium name="The Broad Institute Genome Sequencing Center for Infectious Disease"/>
            <person name="Wu L."/>
            <person name="Ma J."/>
        </authorList>
    </citation>
    <scope>NUCLEOTIDE SEQUENCE [LARGE SCALE GENOMIC DNA]</scope>
    <source>
        <strain evidence="14">KACC 12508</strain>
    </source>
</reference>
<name>A0ABW2IBD5_9BURK</name>
<dbReference type="InterPro" id="IPR000089">
    <property type="entry name" value="Biotin_lipoyl"/>
</dbReference>
<dbReference type="Gene3D" id="4.10.320.10">
    <property type="entry name" value="E3-binding domain"/>
    <property type="match status" value="1"/>
</dbReference>
<feature type="domain" description="Peripheral subunit-binding (PSBD)" evidence="12">
    <location>
        <begin position="147"/>
        <end position="184"/>
    </location>
</feature>
<dbReference type="InterPro" id="IPR006256">
    <property type="entry name" value="AcTrfase_Pyrv_DH_cplx"/>
</dbReference>
<evidence type="ECO:0000256" key="1">
    <source>
        <dbReference type="ARBA" id="ARBA00007317"/>
    </source>
</evidence>
<accession>A0ABW2IBD5</accession>
<dbReference type="CDD" id="cd06849">
    <property type="entry name" value="lipoyl_domain"/>
    <property type="match status" value="1"/>
</dbReference>
<dbReference type="EC" id="2.3.1.12" evidence="9"/>
<evidence type="ECO:0000256" key="8">
    <source>
        <dbReference type="ARBA" id="ARBA00048370"/>
    </source>
</evidence>
<dbReference type="PROSITE" id="PS00189">
    <property type="entry name" value="LIPOYL"/>
    <property type="match status" value="1"/>
</dbReference>
<evidence type="ECO:0000313" key="13">
    <source>
        <dbReference type="EMBL" id="MFC7288390.1"/>
    </source>
</evidence>
<dbReference type="EMBL" id="JBHTBU010000001">
    <property type="protein sequence ID" value="MFC7288390.1"/>
    <property type="molecule type" value="Genomic_DNA"/>
</dbReference>
<comment type="cofactor">
    <cofactor evidence="9">
        <name>(R)-lipoate</name>
        <dbReference type="ChEBI" id="CHEBI:83088"/>
    </cofactor>
    <text evidence="9">Binds 1 lipoyl cofactor covalently.</text>
</comment>
<dbReference type="Proteomes" id="UP001596542">
    <property type="component" value="Unassembled WGS sequence"/>
</dbReference>
<evidence type="ECO:0000256" key="6">
    <source>
        <dbReference type="ARBA" id="ARBA00023315"/>
    </source>
</evidence>
<evidence type="ECO:0000256" key="2">
    <source>
        <dbReference type="ARBA" id="ARBA00011484"/>
    </source>
</evidence>
<dbReference type="PROSITE" id="PS51826">
    <property type="entry name" value="PSBD"/>
    <property type="match status" value="1"/>
</dbReference>
<comment type="subunit">
    <text evidence="2 9">Forms a 24-polypeptide structural core with octahedral symmetry.</text>
</comment>
<keyword evidence="3 9" id="KW-0808">Transferase</keyword>
<dbReference type="InterPro" id="IPR036625">
    <property type="entry name" value="E3-bd_dom_sf"/>
</dbReference>
<dbReference type="RefSeq" id="WP_382271726.1">
    <property type="nucleotide sequence ID" value="NZ_JBHTBU010000001.1"/>
</dbReference>
<dbReference type="SUPFAM" id="SSF51230">
    <property type="entry name" value="Single hybrid motif"/>
    <property type="match status" value="1"/>
</dbReference>
<keyword evidence="14" id="KW-1185">Reference proteome</keyword>
<keyword evidence="5 9" id="KW-0450">Lipoyl</keyword>
<dbReference type="InterPro" id="IPR003016">
    <property type="entry name" value="2-oxoA_DH_lipoyl-BS"/>
</dbReference>
<evidence type="ECO:0000259" key="12">
    <source>
        <dbReference type="PROSITE" id="PS51826"/>
    </source>
</evidence>
<keyword evidence="4" id="KW-0677">Repeat</keyword>
<dbReference type="NCBIfam" id="TIGR01348">
    <property type="entry name" value="PDHac_trf_long"/>
    <property type="match status" value="1"/>
</dbReference>
<evidence type="ECO:0000256" key="9">
    <source>
        <dbReference type="RuleBase" id="RU361137"/>
    </source>
</evidence>
<proteinExistence type="inferred from homology"/>
<feature type="compositionally biased region" description="Pro residues" evidence="10">
    <location>
        <begin position="116"/>
        <end position="131"/>
    </location>
</feature>
<dbReference type="Pfam" id="PF00364">
    <property type="entry name" value="Biotin_lipoyl"/>
    <property type="match status" value="1"/>
</dbReference>
<dbReference type="InterPro" id="IPR001078">
    <property type="entry name" value="2-oxoacid_DH_actylTfrase"/>
</dbReference>
<gene>
    <name evidence="13" type="primary">aceF</name>
    <name evidence="13" type="ORF">ACFQPC_10110</name>
</gene>
<comment type="catalytic activity">
    <reaction evidence="8 9">
        <text>N(6)-[(R)-dihydrolipoyl]-L-lysyl-[protein] + acetyl-CoA = N(6)-[(R)-S(8)-acetyldihydrolipoyl]-L-lysyl-[protein] + CoA</text>
        <dbReference type="Rhea" id="RHEA:17017"/>
        <dbReference type="Rhea" id="RHEA-COMP:10475"/>
        <dbReference type="Rhea" id="RHEA-COMP:10478"/>
        <dbReference type="ChEBI" id="CHEBI:57287"/>
        <dbReference type="ChEBI" id="CHEBI:57288"/>
        <dbReference type="ChEBI" id="CHEBI:83100"/>
        <dbReference type="ChEBI" id="CHEBI:83111"/>
        <dbReference type="EC" id="2.3.1.12"/>
    </reaction>
</comment>
<comment type="similarity">
    <text evidence="1 9">Belongs to the 2-oxoacid dehydrogenase family.</text>
</comment>
<evidence type="ECO:0000256" key="10">
    <source>
        <dbReference type="SAM" id="MobiDB-lite"/>
    </source>
</evidence>
<dbReference type="InterPro" id="IPR004167">
    <property type="entry name" value="PSBD"/>
</dbReference>
<organism evidence="13 14">
    <name type="scientific">Herminiimonas glaciei</name>
    <dbReference type="NCBI Taxonomy" id="523788"/>
    <lineage>
        <taxon>Bacteria</taxon>
        <taxon>Pseudomonadati</taxon>
        <taxon>Pseudomonadota</taxon>
        <taxon>Betaproteobacteria</taxon>
        <taxon>Burkholderiales</taxon>
        <taxon>Oxalobacteraceae</taxon>
        <taxon>Herminiimonas</taxon>
    </lineage>
</organism>
<protein>
    <recommendedName>
        <fullName evidence="9">Acetyltransferase component of pyruvate dehydrogenase complex</fullName>
        <ecNumber evidence="9">2.3.1.12</ecNumber>
    </recommendedName>
</protein>
<evidence type="ECO:0000256" key="7">
    <source>
        <dbReference type="ARBA" id="ARBA00025211"/>
    </source>
</evidence>
<dbReference type="SUPFAM" id="SSF47005">
    <property type="entry name" value="Peripheral subunit-binding domain of 2-oxo acid dehydrogenase complex"/>
    <property type="match status" value="1"/>
</dbReference>
<dbReference type="InterPro" id="IPR050743">
    <property type="entry name" value="2-oxoacid_DH_E2_comp"/>
</dbReference>
<dbReference type="PANTHER" id="PTHR43178:SF2">
    <property type="entry name" value="DIHYDROLIPOYLLYSINE-RESIDUE ACETYLTRANSFERASE COMPONENT OF PYRUVATE DEHYDROGENASE COMPLEX"/>
    <property type="match status" value="1"/>
</dbReference>
<dbReference type="SUPFAM" id="SSF52777">
    <property type="entry name" value="CoA-dependent acyltransferases"/>
    <property type="match status" value="1"/>
</dbReference>
<dbReference type="Gene3D" id="2.40.50.100">
    <property type="match status" value="1"/>
</dbReference>
<evidence type="ECO:0000256" key="3">
    <source>
        <dbReference type="ARBA" id="ARBA00022679"/>
    </source>
</evidence>
<dbReference type="Gene3D" id="3.30.559.10">
    <property type="entry name" value="Chloramphenicol acetyltransferase-like domain"/>
    <property type="match status" value="1"/>
</dbReference>
<feature type="domain" description="Lipoyl-binding" evidence="11">
    <location>
        <begin position="3"/>
        <end position="77"/>
    </location>
</feature>
<sequence length="453" mass="46959">MSMIEVKVPDIGDFKEVEVIELLVKAGDTIKVDQSLITVESDKASMEIPSSHAGVVKEVKVKLGDKIAEGALVLLLEESGAAAAPAPAAEPAKAEAPAAPAPVAAPAPAPVAAAPAPEPVAAPAAPAPAPAAPVAAAPASAANSKAHASPSIRKFARELGVDLGKVAGSGPKGRITQEDVQNYVKGVIAAGPVAAAAAAPVKSGGGAGLDLLPWPSLDFSKFGTTTLQPLSRIKKISGPNLHRNWVMIPHVTQYDEADVTELEELRKSTNTALAKSGVKLTMLAFVIKACVAALKKYPEFNSSLDANGENLILKQYYNIGFAADTPQGLVVPVVKGVDQKTVTQIAQEMGDLSAQAREGKLKPADMQGATFTISSLGGIGGTYFTPLINAPEVAIIGLSKTSMKPVWDGKQFVPRLIMPLSLSYDHRVIDGAQGARFVTYLSEVLSDLRKSLL</sequence>
<evidence type="ECO:0000259" key="11">
    <source>
        <dbReference type="PROSITE" id="PS50968"/>
    </source>
</evidence>
<evidence type="ECO:0000256" key="5">
    <source>
        <dbReference type="ARBA" id="ARBA00022823"/>
    </source>
</evidence>
<dbReference type="PANTHER" id="PTHR43178">
    <property type="entry name" value="DIHYDROLIPOAMIDE ACETYLTRANSFERASE COMPONENT OF PYRUVATE DEHYDROGENASE COMPLEX"/>
    <property type="match status" value="1"/>
</dbReference>
<dbReference type="PROSITE" id="PS50968">
    <property type="entry name" value="BIOTINYL_LIPOYL"/>
    <property type="match status" value="1"/>
</dbReference>
<dbReference type="GO" id="GO:0004742">
    <property type="term" value="F:dihydrolipoyllysine-residue acetyltransferase activity"/>
    <property type="evidence" value="ECO:0007669"/>
    <property type="project" value="UniProtKB-EC"/>
</dbReference>
<feature type="region of interest" description="Disordered" evidence="10">
    <location>
        <begin position="101"/>
        <end position="131"/>
    </location>
</feature>
<evidence type="ECO:0000256" key="4">
    <source>
        <dbReference type="ARBA" id="ARBA00022737"/>
    </source>
</evidence>
<comment type="function">
    <text evidence="7">The pyruvate dehydrogenase complex catalyzes the overall conversion of pyruvate to acetyl-CoA and CO(2). It contains multiple copies of three enzymatic components: pyruvate dehydrogenase (E1), dihydrolipoamide acetyltransferase (E2) and lipoamide dehydrogenase (E3).</text>
</comment>
<comment type="caution">
    <text evidence="13">The sequence shown here is derived from an EMBL/GenBank/DDBJ whole genome shotgun (WGS) entry which is preliminary data.</text>
</comment>
<evidence type="ECO:0000313" key="14">
    <source>
        <dbReference type="Proteomes" id="UP001596542"/>
    </source>
</evidence>
<dbReference type="Pfam" id="PF00198">
    <property type="entry name" value="2-oxoacid_dh"/>
    <property type="match status" value="1"/>
</dbReference>
<keyword evidence="6 9" id="KW-0012">Acyltransferase</keyword>
<dbReference type="InterPro" id="IPR023213">
    <property type="entry name" value="CAT-like_dom_sf"/>
</dbReference>
<dbReference type="Pfam" id="PF02817">
    <property type="entry name" value="E3_binding"/>
    <property type="match status" value="1"/>
</dbReference>